<dbReference type="EMBL" id="MJEQ01037183">
    <property type="protein sequence ID" value="OIT07155.1"/>
    <property type="molecule type" value="Genomic_DNA"/>
</dbReference>
<feature type="region of interest" description="Disordered" evidence="2">
    <location>
        <begin position="1"/>
        <end position="25"/>
    </location>
</feature>
<proteinExistence type="predicted"/>
<name>A0A1J6J8L3_NICAT</name>
<evidence type="ECO:0000256" key="1">
    <source>
        <dbReference type="SAM" id="Coils"/>
    </source>
</evidence>
<dbReference type="Proteomes" id="UP000187609">
    <property type="component" value="Unassembled WGS sequence"/>
</dbReference>
<sequence length="147" mass="16709">MKVREVMKMQNVENDDQSAAEDISKAYQSENDDALIAKIEELKKEICTLSCVLKKSAKSCMRLKRENKNLLQELKQKYSKDEISKLESMNPDGNSQSLEDDDEEQYQTSSESSGEFSSSPDCYSDDDDDGDSDSLPLLQLKSKQQYL</sequence>
<evidence type="ECO:0000256" key="2">
    <source>
        <dbReference type="SAM" id="MobiDB-lite"/>
    </source>
</evidence>
<dbReference type="Gramene" id="OIT07155">
    <property type="protein sequence ID" value="OIT07155"/>
    <property type="gene ID" value="A4A49_45464"/>
</dbReference>
<organism evidence="3 4">
    <name type="scientific">Nicotiana attenuata</name>
    <name type="common">Coyote tobacco</name>
    <dbReference type="NCBI Taxonomy" id="49451"/>
    <lineage>
        <taxon>Eukaryota</taxon>
        <taxon>Viridiplantae</taxon>
        <taxon>Streptophyta</taxon>
        <taxon>Embryophyta</taxon>
        <taxon>Tracheophyta</taxon>
        <taxon>Spermatophyta</taxon>
        <taxon>Magnoliopsida</taxon>
        <taxon>eudicotyledons</taxon>
        <taxon>Gunneridae</taxon>
        <taxon>Pentapetalae</taxon>
        <taxon>asterids</taxon>
        <taxon>lamiids</taxon>
        <taxon>Solanales</taxon>
        <taxon>Solanaceae</taxon>
        <taxon>Nicotianoideae</taxon>
        <taxon>Nicotianeae</taxon>
        <taxon>Nicotiana</taxon>
    </lineage>
</organism>
<protein>
    <submittedName>
        <fullName evidence="3">Uncharacterized protein</fullName>
    </submittedName>
</protein>
<evidence type="ECO:0000313" key="4">
    <source>
        <dbReference type="Proteomes" id="UP000187609"/>
    </source>
</evidence>
<feature type="compositionally biased region" description="Low complexity" evidence="2">
    <location>
        <begin position="109"/>
        <end position="122"/>
    </location>
</feature>
<feature type="compositionally biased region" description="Low complexity" evidence="2">
    <location>
        <begin position="133"/>
        <end position="147"/>
    </location>
</feature>
<dbReference type="SMR" id="A0A1J6J8L3"/>
<reference evidence="3" key="1">
    <citation type="submission" date="2016-11" db="EMBL/GenBank/DDBJ databases">
        <title>The genome of Nicotiana attenuata.</title>
        <authorList>
            <person name="Xu S."/>
            <person name="Brockmoeller T."/>
            <person name="Gaquerel E."/>
            <person name="Navarro A."/>
            <person name="Kuhl H."/>
            <person name="Gase K."/>
            <person name="Ling Z."/>
            <person name="Zhou W."/>
            <person name="Kreitzer C."/>
            <person name="Stanke M."/>
            <person name="Tang H."/>
            <person name="Lyons E."/>
            <person name="Pandey P."/>
            <person name="Pandey S.P."/>
            <person name="Timmermann B."/>
            <person name="Baldwin I.T."/>
        </authorList>
    </citation>
    <scope>NUCLEOTIDE SEQUENCE [LARGE SCALE GENOMIC DNA]</scope>
    <source>
        <strain evidence="3">UT</strain>
    </source>
</reference>
<feature type="compositionally biased region" description="Acidic residues" evidence="2">
    <location>
        <begin position="123"/>
        <end position="132"/>
    </location>
</feature>
<dbReference type="AlphaFoldDB" id="A0A1J6J8L3"/>
<keyword evidence="4" id="KW-1185">Reference proteome</keyword>
<keyword evidence="1" id="KW-0175">Coiled coil</keyword>
<feature type="region of interest" description="Disordered" evidence="2">
    <location>
        <begin position="81"/>
        <end position="147"/>
    </location>
</feature>
<dbReference type="OMA" id="AKSCMRL"/>
<evidence type="ECO:0000313" key="3">
    <source>
        <dbReference type="EMBL" id="OIT07155.1"/>
    </source>
</evidence>
<accession>A0A1J6J8L3</accession>
<gene>
    <name evidence="3" type="ORF">A4A49_45464</name>
</gene>
<feature type="coiled-coil region" evidence="1">
    <location>
        <begin position="53"/>
        <end position="80"/>
    </location>
</feature>
<comment type="caution">
    <text evidence="3">The sequence shown here is derived from an EMBL/GenBank/DDBJ whole genome shotgun (WGS) entry which is preliminary data.</text>
</comment>